<organism evidence="1 2">
    <name type="scientific">Pleurodeles waltl</name>
    <name type="common">Iberian ribbed newt</name>
    <dbReference type="NCBI Taxonomy" id="8319"/>
    <lineage>
        <taxon>Eukaryota</taxon>
        <taxon>Metazoa</taxon>
        <taxon>Chordata</taxon>
        <taxon>Craniata</taxon>
        <taxon>Vertebrata</taxon>
        <taxon>Euteleostomi</taxon>
        <taxon>Amphibia</taxon>
        <taxon>Batrachia</taxon>
        <taxon>Caudata</taxon>
        <taxon>Salamandroidea</taxon>
        <taxon>Salamandridae</taxon>
        <taxon>Pleurodelinae</taxon>
        <taxon>Pleurodeles</taxon>
    </lineage>
</organism>
<keyword evidence="2" id="KW-1185">Reference proteome</keyword>
<name>A0AAV7P1E7_PLEWA</name>
<dbReference type="Proteomes" id="UP001066276">
    <property type="component" value="Chromosome 8"/>
</dbReference>
<evidence type="ECO:0000313" key="2">
    <source>
        <dbReference type="Proteomes" id="UP001066276"/>
    </source>
</evidence>
<dbReference type="AlphaFoldDB" id="A0AAV7P1E7"/>
<dbReference type="EMBL" id="JANPWB010000012">
    <property type="protein sequence ID" value="KAJ1119458.1"/>
    <property type="molecule type" value="Genomic_DNA"/>
</dbReference>
<gene>
    <name evidence="1" type="ORF">NDU88_007643</name>
</gene>
<evidence type="ECO:0000313" key="1">
    <source>
        <dbReference type="EMBL" id="KAJ1119458.1"/>
    </source>
</evidence>
<accession>A0AAV7P1E7</accession>
<sequence>MQRDNSKHHTSPTCNHALAAALSCAVFIPCGVRICHPAPPCGIQGGEVFLPAPQPLMPAPSQLQEAPPPVPVSITAHLYGRQYEMRLHNSRRVASFQQLIPHAARAGETCLHGSQ</sequence>
<dbReference type="PROSITE" id="PS51257">
    <property type="entry name" value="PROKAR_LIPOPROTEIN"/>
    <property type="match status" value="1"/>
</dbReference>
<comment type="caution">
    <text evidence="1">The sequence shown here is derived from an EMBL/GenBank/DDBJ whole genome shotgun (WGS) entry which is preliminary data.</text>
</comment>
<protein>
    <submittedName>
        <fullName evidence="1">Uncharacterized protein</fullName>
    </submittedName>
</protein>
<reference evidence="1" key="1">
    <citation type="journal article" date="2022" name="bioRxiv">
        <title>Sequencing and chromosome-scale assembly of the giantPleurodeles waltlgenome.</title>
        <authorList>
            <person name="Brown T."/>
            <person name="Elewa A."/>
            <person name="Iarovenko S."/>
            <person name="Subramanian E."/>
            <person name="Araus A.J."/>
            <person name="Petzold A."/>
            <person name="Susuki M."/>
            <person name="Suzuki K.-i.T."/>
            <person name="Hayashi T."/>
            <person name="Toyoda A."/>
            <person name="Oliveira C."/>
            <person name="Osipova E."/>
            <person name="Leigh N.D."/>
            <person name="Simon A."/>
            <person name="Yun M.H."/>
        </authorList>
    </citation>
    <scope>NUCLEOTIDE SEQUENCE</scope>
    <source>
        <strain evidence="1">20211129_DDA</strain>
        <tissue evidence="1">Liver</tissue>
    </source>
</reference>
<proteinExistence type="predicted"/>